<proteinExistence type="predicted"/>
<dbReference type="EMBL" id="RJUJ01000010">
    <property type="protein sequence ID" value="ROH79230.1"/>
    <property type="molecule type" value="Genomic_DNA"/>
</dbReference>
<dbReference type="RefSeq" id="WP_085687211.1">
    <property type="nucleotide sequence ID" value="NZ_CP065534.1"/>
</dbReference>
<dbReference type="PANTHER" id="PTHR40278">
    <property type="entry name" value="DNA UTILIZATION PROTEIN HOFN"/>
    <property type="match status" value="1"/>
</dbReference>
<dbReference type="Pfam" id="PF05137">
    <property type="entry name" value="PilN"/>
    <property type="match status" value="1"/>
</dbReference>
<dbReference type="PANTHER" id="PTHR40278:SF1">
    <property type="entry name" value="DNA UTILIZATION PROTEIN HOFN"/>
    <property type="match status" value="1"/>
</dbReference>
<dbReference type="Proteomes" id="UP000274511">
    <property type="component" value="Unassembled WGS sequence"/>
</dbReference>
<evidence type="ECO:0000313" key="1">
    <source>
        <dbReference type="EMBL" id="RAT32686.1"/>
    </source>
</evidence>
<dbReference type="Proteomes" id="UP000250186">
    <property type="component" value="Unassembled WGS sequence"/>
</dbReference>
<accession>A0A3N0UF85</accession>
<dbReference type="InterPro" id="IPR007813">
    <property type="entry name" value="PilN"/>
</dbReference>
<evidence type="ECO:0000313" key="4">
    <source>
        <dbReference type="Proteomes" id="UP000274511"/>
    </source>
</evidence>
<dbReference type="InterPro" id="IPR052534">
    <property type="entry name" value="Extracell_DNA_Util/SecSys_Comp"/>
</dbReference>
<dbReference type="STRING" id="1172565.AU508_10535"/>
<keyword evidence="3" id="KW-1185">Reference proteome</keyword>
<sequence>MPVTNLLPWRRRRLMRRIRLWSLFLTAQLAIAAFVITADYLTSKRQHAMLTQHMTQLQSVRQAHEAQYQRILQATQQQAVEQVQQTLSEQGQRHNRRYQELLKHLPRLMPKALWLTEISDSERGLLLSGISHHYQAIVDFSRRLAVQPLAAVPKLRQTRRHPKEATLLEFTLQLGDAKSALGTAAIGRRDK</sequence>
<gene>
    <name evidence="1" type="ORF">AU492_12170</name>
    <name evidence="2" type="ORF">EC392_11440</name>
</gene>
<protein>
    <submittedName>
        <fullName evidence="2">Fimbrial protein</fullName>
    </submittedName>
</protein>
<dbReference type="GeneID" id="61120692"/>
<dbReference type="EMBL" id="LUSW01000027">
    <property type="protein sequence ID" value="RAT32686.1"/>
    <property type="molecule type" value="Genomic_DNA"/>
</dbReference>
<comment type="caution">
    <text evidence="2">The sequence shown here is derived from an EMBL/GenBank/DDBJ whole genome shotgun (WGS) entry which is preliminary data.</text>
</comment>
<evidence type="ECO:0000313" key="2">
    <source>
        <dbReference type="EMBL" id="ROH79230.1"/>
    </source>
</evidence>
<reference evidence="2 4" key="2">
    <citation type="submission" date="2018-10" db="EMBL/GenBank/DDBJ databases">
        <title>New species genome.</title>
        <authorList>
            <person name="Li Y."/>
        </authorList>
    </citation>
    <scope>NUCLEOTIDE SEQUENCE [LARGE SCALE GENOMIC DNA]</scope>
    <source>
        <strain evidence="2 4">L6_4B</strain>
    </source>
</reference>
<name>A0A3N0UF85_9GAMM</name>
<dbReference type="OrthoDB" id="6434061at2"/>
<evidence type="ECO:0000313" key="3">
    <source>
        <dbReference type="Proteomes" id="UP000250186"/>
    </source>
</evidence>
<dbReference type="AlphaFoldDB" id="A0A3N0UF85"/>
<organism evidence="2 4">
    <name type="scientific">Lonsdalea populi</name>
    <dbReference type="NCBI Taxonomy" id="1172565"/>
    <lineage>
        <taxon>Bacteria</taxon>
        <taxon>Pseudomonadati</taxon>
        <taxon>Pseudomonadota</taxon>
        <taxon>Gammaproteobacteria</taxon>
        <taxon>Enterobacterales</taxon>
        <taxon>Pectobacteriaceae</taxon>
        <taxon>Lonsdalea</taxon>
    </lineage>
</organism>
<reference evidence="1 3" key="1">
    <citation type="submission" date="2016-02" db="EMBL/GenBank/DDBJ databases">
        <title>Species-wide whole genome sequencing reveals diversity, host range in Lonsdalea quercina.</title>
        <authorList>
            <person name="Li Y."/>
        </authorList>
    </citation>
    <scope>NUCLEOTIDE SEQUENCE [LARGE SCALE GENOMIC DNA]</scope>
    <source>
        <strain evidence="1 3">CFCC 12721</strain>
    </source>
</reference>